<keyword evidence="10" id="KW-1185">Reference proteome</keyword>
<comment type="function">
    <text evidence="4">Involved in chemotaxis. Part of a chemotaxis signal transduction system that modulates chemotaxis in response to various stimuli. Catalyzes the demethylation of specific methylglutamate residues introduced into the chemoreceptors (methyl-accepting chemotaxis proteins or MCP) by CheR. Also mediates the irreversible deamidation of specific glutamine residues to glutamic acid.</text>
</comment>
<dbReference type="GO" id="GO:0005737">
    <property type="term" value="C:cytoplasm"/>
    <property type="evidence" value="ECO:0007669"/>
    <property type="project" value="UniProtKB-SubCell"/>
</dbReference>
<dbReference type="EMBL" id="CP002028">
    <property type="protein sequence ID" value="ADG82371.1"/>
    <property type="molecule type" value="Genomic_DNA"/>
</dbReference>
<dbReference type="InterPro" id="IPR001789">
    <property type="entry name" value="Sig_transdc_resp-reg_receiver"/>
</dbReference>
<dbReference type="NCBIfam" id="NF001965">
    <property type="entry name" value="PRK00742.1"/>
    <property type="match status" value="1"/>
</dbReference>
<evidence type="ECO:0000313" key="9">
    <source>
        <dbReference type="EMBL" id="ADG82371.1"/>
    </source>
</evidence>
<reference evidence="9 10" key="1">
    <citation type="submission" date="2010-05" db="EMBL/GenBank/DDBJ databases">
        <title>Complete sequence of Thermincola sp. JR.</title>
        <authorList>
            <consortium name="US DOE Joint Genome Institute"/>
            <person name="Lucas S."/>
            <person name="Copeland A."/>
            <person name="Lapidus A."/>
            <person name="Cheng J.-F."/>
            <person name="Bruce D."/>
            <person name="Goodwin L."/>
            <person name="Pitluck S."/>
            <person name="Chertkov O."/>
            <person name="Detter J.C."/>
            <person name="Han C."/>
            <person name="Tapia R."/>
            <person name="Land M."/>
            <person name="Hauser L."/>
            <person name="Kyrpides N."/>
            <person name="Mikhailova N."/>
            <person name="Hazen T.C."/>
            <person name="Woyke T."/>
        </authorList>
    </citation>
    <scope>NUCLEOTIDE SEQUENCE [LARGE SCALE GENOMIC DNA]</scope>
    <source>
        <strain evidence="9 10">JR</strain>
    </source>
</reference>
<dbReference type="InterPro" id="IPR008248">
    <property type="entry name" value="CheB-like"/>
</dbReference>
<dbReference type="SMART" id="SM00448">
    <property type="entry name" value="REC"/>
    <property type="match status" value="1"/>
</dbReference>
<dbReference type="PIRSF" id="PIRSF000876">
    <property type="entry name" value="RR_chemtxs_CheB"/>
    <property type="match status" value="1"/>
</dbReference>
<feature type="domain" description="CheB-type methylesterase" evidence="8">
    <location>
        <begin position="175"/>
        <end position="364"/>
    </location>
</feature>
<dbReference type="PROSITE" id="PS50110">
    <property type="entry name" value="RESPONSE_REGULATORY"/>
    <property type="match status" value="1"/>
</dbReference>
<dbReference type="RefSeq" id="WP_013120386.1">
    <property type="nucleotide sequence ID" value="NC_014152.1"/>
</dbReference>
<dbReference type="Pfam" id="PF00072">
    <property type="entry name" value="Response_reg"/>
    <property type="match status" value="1"/>
</dbReference>
<evidence type="ECO:0000256" key="2">
    <source>
        <dbReference type="ARBA" id="ARBA00024867"/>
    </source>
</evidence>
<dbReference type="SUPFAM" id="SSF52738">
    <property type="entry name" value="Methylesterase CheB, C-terminal domain"/>
    <property type="match status" value="1"/>
</dbReference>
<dbReference type="GO" id="GO:0008984">
    <property type="term" value="F:protein-glutamate methylesterase activity"/>
    <property type="evidence" value="ECO:0007669"/>
    <property type="project" value="UniProtKB-UniRule"/>
</dbReference>
<dbReference type="EC" id="3.1.1.61" evidence="4"/>
<comment type="catalytic activity">
    <reaction evidence="4">
        <text>L-glutaminyl-[protein] + H2O = L-glutamyl-[protein] + NH4(+)</text>
        <dbReference type="Rhea" id="RHEA:16441"/>
        <dbReference type="Rhea" id="RHEA-COMP:10207"/>
        <dbReference type="Rhea" id="RHEA-COMP:10208"/>
        <dbReference type="ChEBI" id="CHEBI:15377"/>
        <dbReference type="ChEBI" id="CHEBI:28938"/>
        <dbReference type="ChEBI" id="CHEBI:29973"/>
        <dbReference type="ChEBI" id="CHEBI:30011"/>
        <dbReference type="EC" id="3.5.1.44"/>
    </reaction>
</comment>
<evidence type="ECO:0000256" key="4">
    <source>
        <dbReference type="HAMAP-Rule" id="MF_00099"/>
    </source>
</evidence>
<dbReference type="Gene3D" id="3.40.50.180">
    <property type="entry name" value="Methylesterase CheB, C-terminal domain"/>
    <property type="match status" value="1"/>
</dbReference>
<dbReference type="CDD" id="cd17541">
    <property type="entry name" value="REC_CheB-like"/>
    <property type="match status" value="1"/>
</dbReference>
<dbReference type="Pfam" id="PF01339">
    <property type="entry name" value="CheB_methylest"/>
    <property type="match status" value="1"/>
</dbReference>
<dbReference type="AlphaFoldDB" id="D5XFF0"/>
<evidence type="ECO:0000256" key="6">
    <source>
        <dbReference type="PROSITE-ProRule" id="PRU00169"/>
    </source>
</evidence>
<dbReference type="PANTHER" id="PTHR42872:SF3">
    <property type="entry name" value="PROTEIN-GLUTAMATE METHYLESTERASE_PROTEIN-GLUTAMINE GLUTAMINASE 1"/>
    <property type="match status" value="1"/>
</dbReference>
<keyword evidence="4" id="KW-0963">Cytoplasm</keyword>
<keyword evidence="4 6" id="KW-0597">Phosphoprotein</keyword>
<evidence type="ECO:0000313" key="10">
    <source>
        <dbReference type="Proteomes" id="UP000002377"/>
    </source>
</evidence>
<feature type="modified residue" description="4-aspartylphosphate" evidence="4 6">
    <location>
        <position position="58"/>
    </location>
</feature>
<comment type="catalytic activity">
    <reaction evidence="3 4">
        <text>[protein]-L-glutamate 5-O-methyl ester + H2O = L-glutamyl-[protein] + methanol + H(+)</text>
        <dbReference type="Rhea" id="RHEA:23236"/>
        <dbReference type="Rhea" id="RHEA-COMP:10208"/>
        <dbReference type="Rhea" id="RHEA-COMP:10311"/>
        <dbReference type="ChEBI" id="CHEBI:15377"/>
        <dbReference type="ChEBI" id="CHEBI:15378"/>
        <dbReference type="ChEBI" id="CHEBI:17790"/>
        <dbReference type="ChEBI" id="CHEBI:29973"/>
        <dbReference type="ChEBI" id="CHEBI:82795"/>
        <dbReference type="EC" id="3.1.1.61"/>
    </reaction>
</comment>
<organism evidence="9 10">
    <name type="scientific">Thermincola potens (strain JR)</name>
    <dbReference type="NCBI Taxonomy" id="635013"/>
    <lineage>
        <taxon>Bacteria</taxon>
        <taxon>Bacillati</taxon>
        <taxon>Bacillota</taxon>
        <taxon>Clostridia</taxon>
        <taxon>Eubacteriales</taxon>
        <taxon>Thermincolaceae</taxon>
        <taxon>Thermincola</taxon>
    </lineage>
</organism>
<dbReference type="HAMAP" id="MF_00099">
    <property type="entry name" value="CheB_chemtxs"/>
    <property type="match status" value="1"/>
</dbReference>
<dbReference type="GO" id="GO:0006935">
    <property type="term" value="P:chemotaxis"/>
    <property type="evidence" value="ECO:0007669"/>
    <property type="project" value="UniProtKB-UniRule"/>
</dbReference>
<feature type="domain" description="Response regulatory" evidence="7">
    <location>
        <begin position="7"/>
        <end position="124"/>
    </location>
</feature>
<comment type="subcellular location">
    <subcellularLocation>
        <location evidence="4">Cytoplasm</location>
    </subcellularLocation>
</comment>
<sequence>MENRKYTVLVVDDSFFMTQFISDLLHQDPDIQVIGTAFNGAEALEKAEKLGPDVITMDVEMPVMNGLEALREIMRKTPTPVIMLSNCTQIGAEATIKALELGAVDFVTKPSGQISLDLEKVQDELIKKVKIAADAKKMLYPGNRVINEGLRAQNKKTENEKTARDDGILFQGFNPARMKVVAIGASTGGPKALQTILPQLPEEFPAAVIVAQHMPSGFTRSLASRLNEVCSLAVKEAEDGERLRPGTVYISPGGWHTVIWEDSAGCFVRLQENKPPTGNCPSIDTMMASLARCKVSKIGLLLTGMGKDGVIGLQQIQANGGLTIVEDKSTCIIFGMPKAAIENGCADYVVPVSDVAKLLLELLN</sequence>
<evidence type="ECO:0000259" key="8">
    <source>
        <dbReference type="PROSITE" id="PS50122"/>
    </source>
</evidence>
<dbReference type="GO" id="GO:0050568">
    <property type="term" value="F:protein-glutamine glutaminase activity"/>
    <property type="evidence" value="ECO:0007669"/>
    <property type="project" value="UniProtKB-UniRule"/>
</dbReference>
<evidence type="ECO:0000256" key="3">
    <source>
        <dbReference type="ARBA" id="ARBA00048267"/>
    </source>
</evidence>
<dbReference type="CDD" id="cd16432">
    <property type="entry name" value="CheB_Rec"/>
    <property type="match status" value="1"/>
</dbReference>
<comment type="domain">
    <text evidence="4">Contains a C-terminal catalytic domain, and an N-terminal region which modulates catalytic activity.</text>
</comment>
<keyword evidence="4 5" id="KW-0145">Chemotaxis</keyword>
<dbReference type="PROSITE" id="PS50122">
    <property type="entry name" value="CHEB"/>
    <property type="match status" value="1"/>
</dbReference>
<evidence type="ECO:0000259" key="7">
    <source>
        <dbReference type="PROSITE" id="PS50110"/>
    </source>
</evidence>
<comment type="similarity">
    <text evidence="4">Belongs to the CheB family.</text>
</comment>
<feature type="active site" evidence="4 5">
    <location>
        <position position="186"/>
    </location>
</feature>
<dbReference type="Gene3D" id="3.40.50.2300">
    <property type="match status" value="1"/>
</dbReference>
<protein>
    <recommendedName>
        <fullName evidence="4">Protein-glutamate methylesterase/protein-glutamine glutaminase</fullName>
        <ecNumber evidence="4">3.1.1.61</ecNumber>
        <ecNumber evidence="4">3.5.1.44</ecNumber>
    </recommendedName>
</protein>
<dbReference type="eggNOG" id="COG2201">
    <property type="taxonomic scope" value="Bacteria"/>
</dbReference>
<dbReference type="OrthoDB" id="9793421at2"/>
<dbReference type="GO" id="GO:0000156">
    <property type="term" value="F:phosphorelay response regulator activity"/>
    <property type="evidence" value="ECO:0007669"/>
    <property type="project" value="InterPro"/>
</dbReference>
<dbReference type="NCBIfam" id="NF009206">
    <property type="entry name" value="PRK12555.1"/>
    <property type="match status" value="1"/>
</dbReference>
<keyword evidence="1 4" id="KW-0378">Hydrolase</keyword>
<dbReference type="PANTHER" id="PTHR42872">
    <property type="entry name" value="PROTEIN-GLUTAMATE METHYLESTERASE/PROTEIN-GLUTAMINE GLUTAMINASE"/>
    <property type="match status" value="1"/>
</dbReference>
<evidence type="ECO:0000256" key="1">
    <source>
        <dbReference type="ARBA" id="ARBA00022801"/>
    </source>
</evidence>
<evidence type="ECO:0000256" key="5">
    <source>
        <dbReference type="PROSITE-ProRule" id="PRU00050"/>
    </source>
</evidence>
<dbReference type="Proteomes" id="UP000002377">
    <property type="component" value="Chromosome"/>
</dbReference>
<dbReference type="InterPro" id="IPR000673">
    <property type="entry name" value="Sig_transdc_resp-reg_Me-estase"/>
</dbReference>
<feature type="active site" evidence="4 5">
    <location>
        <position position="308"/>
    </location>
</feature>
<dbReference type="SUPFAM" id="SSF52172">
    <property type="entry name" value="CheY-like"/>
    <property type="match status" value="1"/>
</dbReference>
<comment type="PTM">
    <text evidence="4">Phosphorylated by CheA. Phosphorylation of the N-terminal regulatory domain activates the methylesterase activity.</text>
</comment>
<dbReference type="HOGENOM" id="CLU_000445_51_0_9"/>
<proteinExistence type="inferred from homology"/>
<dbReference type="KEGG" id="tjr:TherJR_1518"/>
<dbReference type="InterPro" id="IPR011006">
    <property type="entry name" value="CheY-like_superfamily"/>
</dbReference>
<accession>D5XFF0</accession>
<name>D5XFF0_THEPJ</name>
<gene>
    <name evidence="4" type="primary">cheB</name>
    <name evidence="9" type="ordered locus">TherJR_1518</name>
</gene>
<dbReference type="STRING" id="635013.TherJR_1518"/>
<dbReference type="EC" id="3.5.1.44" evidence="4"/>
<dbReference type="InterPro" id="IPR035909">
    <property type="entry name" value="CheB_C"/>
</dbReference>
<comment type="function">
    <text evidence="2">May play the central regulatory role in sporulation. It may be an element of the effector pathway responsible for the activation of sporulation genes in response to nutritional stress. Spo0A may act in concert with spo0H (a sigma factor) to control the expression of some genes that are critical to the sporulation process.</text>
</comment>
<feature type="active site" evidence="4 5">
    <location>
        <position position="213"/>
    </location>
</feature>